<keyword evidence="3" id="KW-0238">DNA-binding</keyword>
<evidence type="ECO:0000256" key="1">
    <source>
        <dbReference type="ARBA" id="ARBA00004123"/>
    </source>
</evidence>
<comment type="subcellular location">
    <subcellularLocation>
        <location evidence="1">Nucleus</location>
    </subcellularLocation>
</comment>
<dbReference type="PROSITE" id="PS50811">
    <property type="entry name" value="WRKY"/>
    <property type="match status" value="1"/>
</dbReference>
<organism evidence="7 8">
    <name type="scientific">Dorcoceras hygrometricum</name>
    <dbReference type="NCBI Taxonomy" id="472368"/>
    <lineage>
        <taxon>Eukaryota</taxon>
        <taxon>Viridiplantae</taxon>
        <taxon>Streptophyta</taxon>
        <taxon>Embryophyta</taxon>
        <taxon>Tracheophyta</taxon>
        <taxon>Spermatophyta</taxon>
        <taxon>Magnoliopsida</taxon>
        <taxon>eudicotyledons</taxon>
        <taxon>Gunneridae</taxon>
        <taxon>Pentapetalae</taxon>
        <taxon>asterids</taxon>
        <taxon>lamiids</taxon>
        <taxon>Lamiales</taxon>
        <taxon>Gesneriaceae</taxon>
        <taxon>Didymocarpoideae</taxon>
        <taxon>Trichosporeae</taxon>
        <taxon>Loxocarpinae</taxon>
        <taxon>Dorcoceras</taxon>
    </lineage>
</organism>
<proteinExistence type="predicted"/>
<dbReference type="EMBL" id="KV023005">
    <property type="protein sequence ID" value="KZV14001.1"/>
    <property type="molecule type" value="Genomic_DNA"/>
</dbReference>
<feature type="domain" description="WRKY" evidence="6">
    <location>
        <begin position="165"/>
        <end position="231"/>
    </location>
</feature>
<keyword evidence="4" id="KW-0804">Transcription</keyword>
<dbReference type="Proteomes" id="UP000250235">
    <property type="component" value="Unassembled WGS sequence"/>
</dbReference>
<gene>
    <name evidence="7" type="ORF">F511_44637</name>
</gene>
<name>A0A2Z6ZY60_9LAMI</name>
<dbReference type="Gene3D" id="2.20.25.80">
    <property type="entry name" value="WRKY domain"/>
    <property type="match status" value="1"/>
</dbReference>
<dbReference type="GO" id="GO:0005634">
    <property type="term" value="C:nucleus"/>
    <property type="evidence" value="ECO:0007669"/>
    <property type="project" value="UniProtKB-SubCell"/>
</dbReference>
<dbReference type="AlphaFoldDB" id="A0A2Z6ZY60"/>
<protein>
    <submittedName>
        <fullName evidence="7">Putative WRKY transcription factor 40-like</fullName>
    </submittedName>
</protein>
<evidence type="ECO:0000313" key="8">
    <source>
        <dbReference type="Proteomes" id="UP000250235"/>
    </source>
</evidence>
<dbReference type="SUPFAM" id="SSF118290">
    <property type="entry name" value="WRKY DNA-binding domain"/>
    <property type="match status" value="1"/>
</dbReference>
<accession>A0A2Z6ZY60</accession>
<dbReference type="GO" id="GO:0043565">
    <property type="term" value="F:sequence-specific DNA binding"/>
    <property type="evidence" value="ECO:0007669"/>
    <property type="project" value="InterPro"/>
</dbReference>
<evidence type="ECO:0000256" key="2">
    <source>
        <dbReference type="ARBA" id="ARBA00023015"/>
    </source>
</evidence>
<dbReference type="SMART" id="SM00774">
    <property type="entry name" value="WRKY"/>
    <property type="match status" value="1"/>
</dbReference>
<dbReference type="Pfam" id="PF03106">
    <property type="entry name" value="WRKY"/>
    <property type="match status" value="1"/>
</dbReference>
<dbReference type="OrthoDB" id="1879341at2759"/>
<dbReference type="InterPro" id="IPR003657">
    <property type="entry name" value="WRKY_dom"/>
</dbReference>
<dbReference type="InterPro" id="IPR036576">
    <property type="entry name" value="WRKY_dom_sf"/>
</dbReference>
<evidence type="ECO:0000313" key="7">
    <source>
        <dbReference type="EMBL" id="KZV14001.1"/>
    </source>
</evidence>
<keyword evidence="2" id="KW-0805">Transcription regulation</keyword>
<keyword evidence="8" id="KW-1185">Reference proteome</keyword>
<dbReference type="GO" id="GO:0003700">
    <property type="term" value="F:DNA-binding transcription factor activity"/>
    <property type="evidence" value="ECO:0007669"/>
    <property type="project" value="InterPro"/>
</dbReference>
<reference evidence="7 8" key="1">
    <citation type="journal article" date="2015" name="Proc. Natl. Acad. Sci. U.S.A.">
        <title>The resurrection genome of Boea hygrometrica: A blueprint for survival of dehydration.</title>
        <authorList>
            <person name="Xiao L."/>
            <person name="Yang G."/>
            <person name="Zhang L."/>
            <person name="Yang X."/>
            <person name="Zhao S."/>
            <person name="Ji Z."/>
            <person name="Zhou Q."/>
            <person name="Hu M."/>
            <person name="Wang Y."/>
            <person name="Chen M."/>
            <person name="Xu Y."/>
            <person name="Jin H."/>
            <person name="Xiao X."/>
            <person name="Hu G."/>
            <person name="Bao F."/>
            <person name="Hu Y."/>
            <person name="Wan P."/>
            <person name="Li L."/>
            <person name="Deng X."/>
            <person name="Kuang T."/>
            <person name="Xiang C."/>
            <person name="Zhu J.K."/>
            <person name="Oliver M.J."/>
            <person name="He Y."/>
        </authorList>
    </citation>
    <scope>NUCLEOTIDE SEQUENCE [LARGE SCALE GENOMIC DNA]</scope>
    <source>
        <strain evidence="8">cv. XS01</strain>
    </source>
</reference>
<sequence length="258" mass="29660">MLNQIDRVERDLASSSYGLLLNFLPLAFERMEKGHLFNGNCLIDLNSNPMQNPDESLNSEFEDNFTGHARGFSLKDTEELDRLISENKKLHDMLATLIKNQNDWVQKQCNSGEECSRKRKHDDSNFVEKKCCNQACWEECWSHGTPKGIKPNASKKVLVRVDPSDMSLVVKDGYQWRKYGQKVTRDNPSPRAYYKCSFAPICSVKKKVQRSVEDPSLLVVTYEGKHYHHYHHHSSLQSETAGVSLQARFPVTLLRVLI</sequence>
<dbReference type="InterPro" id="IPR044810">
    <property type="entry name" value="WRKY_plant"/>
</dbReference>
<evidence type="ECO:0000256" key="4">
    <source>
        <dbReference type="ARBA" id="ARBA00023163"/>
    </source>
</evidence>
<evidence type="ECO:0000256" key="3">
    <source>
        <dbReference type="ARBA" id="ARBA00023125"/>
    </source>
</evidence>
<evidence type="ECO:0000256" key="5">
    <source>
        <dbReference type="ARBA" id="ARBA00023242"/>
    </source>
</evidence>
<dbReference type="PANTHER" id="PTHR31429:SF76">
    <property type="entry name" value="WRKY FAMILY TRANSCRIPTION FACTOR-RELATED"/>
    <property type="match status" value="1"/>
</dbReference>
<dbReference type="PANTHER" id="PTHR31429">
    <property type="entry name" value="WRKY TRANSCRIPTION FACTOR 36-RELATED"/>
    <property type="match status" value="1"/>
</dbReference>
<keyword evidence="5" id="KW-0539">Nucleus</keyword>
<evidence type="ECO:0000259" key="6">
    <source>
        <dbReference type="PROSITE" id="PS50811"/>
    </source>
</evidence>